<feature type="domain" description="Response regulatory" evidence="7">
    <location>
        <begin position="2"/>
        <end position="116"/>
    </location>
</feature>
<organism evidence="8 9">
    <name type="scientific">Marinicrinis sediminis</name>
    <dbReference type="NCBI Taxonomy" id="1652465"/>
    <lineage>
        <taxon>Bacteria</taxon>
        <taxon>Bacillati</taxon>
        <taxon>Bacillota</taxon>
        <taxon>Bacilli</taxon>
        <taxon>Bacillales</taxon>
        <taxon>Paenibacillaceae</taxon>
    </lineage>
</organism>
<proteinExistence type="inferred from homology"/>
<dbReference type="SUPFAM" id="SSF52172">
    <property type="entry name" value="CheY-like"/>
    <property type="match status" value="1"/>
</dbReference>
<dbReference type="EMBL" id="JBHUMM010000005">
    <property type="protein sequence ID" value="MFD2670593.1"/>
    <property type="molecule type" value="Genomic_DNA"/>
</dbReference>
<keyword evidence="3" id="KW-0805">Transcription regulation</keyword>
<dbReference type="SMART" id="SM00862">
    <property type="entry name" value="Trans_reg_C"/>
    <property type="match status" value="1"/>
</dbReference>
<dbReference type="Pfam" id="PF03704">
    <property type="entry name" value="BTAD"/>
    <property type="match status" value="1"/>
</dbReference>
<protein>
    <submittedName>
        <fullName evidence="8">Response regulator</fullName>
    </submittedName>
</protein>
<dbReference type="SUPFAM" id="SSF48452">
    <property type="entry name" value="TPR-like"/>
    <property type="match status" value="1"/>
</dbReference>
<name>A0ABW5R6F9_9BACL</name>
<sequence>MRVMIIDDERLALLRMEQLLSGVNKIEGIHSYIHAAEALKEMANLRPDVVLLDIQMPEVSGLDVAAEIKEISADTEVVFVTAYDHYAVEAFRLYALDYLLKPVSMERLNVTMERIRERIAQRLALQPHVALSEVDTPIVICMKCLGSLQLVNARQELIQLKWRTMKIKELFAYLLHCRGQVISRDTLIELLWPEVEEKAGLVNLQTSIYRIRSLLKEHGLQDACVISYVQYGYMLEMNHMALDAEQWEAELTALPIISEHTVEDYQRLFEAYEGDYFGEDGFLWAESERQRLKMMWQHQAHQLAAYYVQEGQPLVALAVYARMVRLDPMLEQAHWAMIRIYVDMNDRRSAVSQFLHMASVLEQEMDAVPDPEMMKWYEDWTSSHRE</sequence>
<dbReference type="InterPro" id="IPR036388">
    <property type="entry name" value="WH-like_DNA-bd_sf"/>
</dbReference>
<evidence type="ECO:0000256" key="5">
    <source>
        <dbReference type="ARBA" id="ARBA00023163"/>
    </source>
</evidence>
<dbReference type="Pfam" id="PF00072">
    <property type="entry name" value="Response_reg"/>
    <property type="match status" value="1"/>
</dbReference>
<dbReference type="SUPFAM" id="SSF46894">
    <property type="entry name" value="C-terminal effector domain of the bipartite response regulators"/>
    <property type="match status" value="1"/>
</dbReference>
<keyword evidence="9" id="KW-1185">Reference proteome</keyword>
<keyword evidence="6" id="KW-0597">Phosphoprotein</keyword>
<comment type="similarity">
    <text evidence="1">Belongs to the AfsR/DnrI/RedD regulatory family.</text>
</comment>
<feature type="modified residue" description="4-aspartylphosphate" evidence="6">
    <location>
        <position position="53"/>
    </location>
</feature>
<dbReference type="Gene3D" id="1.10.10.10">
    <property type="entry name" value="Winged helix-like DNA-binding domain superfamily/Winged helix DNA-binding domain"/>
    <property type="match status" value="1"/>
</dbReference>
<dbReference type="Gene3D" id="3.40.50.2300">
    <property type="match status" value="1"/>
</dbReference>
<accession>A0ABW5R6F9</accession>
<evidence type="ECO:0000313" key="8">
    <source>
        <dbReference type="EMBL" id="MFD2670593.1"/>
    </source>
</evidence>
<dbReference type="InterPro" id="IPR011006">
    <property type="entry name" value="CheY-like_superfamily"/>
</dbReference>
<dbReference type="InterPro" id="IPR016032">
    <property type="entry name" value="Sig_transdc_resp-reg_C-effctor"/>
</dbReference>
<dbReference type="PROSITE" id="PS50110">
    <property type="entry name" value="RESPONSE_REGULATORY"/>
    <property type="match status" value="1"/>
</dbReference>
<comment type="caution">
    <text evidence="8">The sequence shown here is derived from an EMBL/GenBank/DDBJ whole genome shotgun (WGS) entry which is preliminary data.</text>
</comment>
<evidence type="ECO:0000256" key="6">
    <source>
        <dbReference type="PROSITE-ProRule" id="PRU00169"/>
    </source>
</evidence>
<gene>
    <name evidence="8" type="ORF">ACFSUC_03085</name>
</gene>
<dbReference type="InterPro" id="IPR051677">
    <property type="entry name" value="AfsR-DnrI-RedD_regulator"/>
</dbReference>
<dbReference type="SMART" id="SM00448">
    <property type="entry name" value="REC"/>
    <property type="match status" value="1"/>
</dbReference>
<reference evidence="9" key="1">
    <citation type="journal article" date="2019" name="Int. J. Syst. Evol. Microbiol.">
        <title>The Global Catalogue of Microorganisms (GCM) 10K type strain sequencing project: providing services to taxonomists for standard genome sequencing and annotation.</title>
        <authorList>
            <consortium name="The Broad Institute Genomics Platform"/>
            <consortium name="The Broad Institute Genome Sequencing Center for Infectious Disease"/>
            <person name="Wu L."/>
            <person name="Ma J."/>
        </authorList>
    </citation>
    <scope>NUCLEOTIDE SEQUENCE [LARGE SCALE GENOMIC DNA]</scope>
    <source>
        <strain evidence="9">KCTC 33676</strain>
    </source>
</reference>
<evidence type="ECO:0000256" key="2">
    <source>
        <dbReference type="ARBA" id="ARBA00023012"/>
    </source>
</evidence>
<dbReference type="Pfam" id="PF00486">
    <property type="entry name" value="Trans_reg_C"/>
    <property type="match status" value="1"/>
</dbReference>
<evidence type="ECO:0000256" key="1">
    <source>
        <dbReference type="ARBA" id="ARBA00005820"/>
    </source>
</evidence>
<dbReference type="Proteomes" id="UP001597497">
    <property type="component" value="Unassembled WGS sequence"/>
</dbReference>
<keyword evidence="4" id="KW-0238">DNA-binding</keyword>
<dbReference type="SMART" id="SM01043">
    <property type="entry name" value="BTAD"/>
    <property type="match status" value="1"/>
</dbReference>
<dbReference type="InterPro" id="IPR001867">
    <property type="entry name" value="OmpR/PhoB-type_DNA-bd"/>
</dbReference>
<dbReference type="Gene3D" id="1.25.40.10">
    <property type="entry name" value="Tetratricopeptide repeat domain"/>
    <property type="match status" value="1"/>
</dbReference>
<keyword evidence="2" id="KW-0902">Two-component regulatory system</keyword>
<dbReference type="InterPro" id="IPR005158">
    <property type="entry name" value="BTAD"/>
</dbReference>
<dbReference type="RefSeq" id="WP_379928000.1">
    <property type="nucleotide sequence ID" value="NZ_JBHUMM010000005.1"/>
</dbReference>
<keyword evidence="5" id="KW-0804">Transcription</keyword>
<evidence type="ECO:0000256" key="3">
    <source>
        <dbReference type="ARBA" id="ARBA00023015"/>
    </source>
</evidence>
<dbReference type="InterPro" id="IPR011990">
    <property type="entry name" value="TPR-like_helical_dom_sf"/>
</dbReference>
<dbReference type="PANTHER" id="PTHR35807">
    <property type="entry name" value="TRANSCRIPTIONAL REGULATOR REDD-RELATED"/>
    <property type="match status" value="1"/>
</dbReference>
<evidence type="ECO:0000259" key="7">
    <source>
        <dbReference type="PROSITE" id="PS50110"/>
    </source>
</evidence>
<evidence type="ECO:0000313" key="9">
    <source>
        <dbReference type="Proteomes" id="UP001597497"/>
    </source>
</evidence>
<evidence type="ECO:0000256" key="4">
    <source>
        <dbReference type="ARBA" id="ARBA00023125"/>
    </source>
</evidence>
<dbReference type="InterPro" id="IPR001789">
    <property type="entry name" value="Sig_transdc_resp-reg_receiver"/>
</dbReference>